<sequence length="100" mass="11813">MDSQTQSVFTLDCRTSNRRNTEIPSEEKLQDEEDRLNKSEHCIQHACLEKKCQKEEIKSNKNLTSTTYKVTYIKLSDVVVSNYSNEHYDMKFYILTIQNL</sequence>
<dbReference type="Proteomes" id="UP001217089">
    <property type="component" value="Unassembled WGS sequence"/>
</dbReference>
<dbReference type="EMBL" id="JARBDR010000918">
    <property type="protein sequence ID" value="KAJ8301620.1"/>
    <property type="molecule type" value="Genomic_DNA"/>
</dbReference>
<evidence type="ECO:0000313" key="1">
    <source>
        <dbReference type="EMBL" id="KAJ8301620.1"/>
    </source>
</evidence>
<comment type="caution">
    <text evidence="1">The sequence shown here is derived from an EMBL/GenBank/DDBJ whole genome shotgun (WGS) entry which is preliminary data.</text>
</comment>
<gene>
    <name evidence="1" type="ORF">KUTeg_020607</name>
</gene>
<name>A0ABQ9EDV4_TEGGR</name>
<reference evidence="1 2" key="1">
    <citation type="submission" date="2022-12" db="EMBL/GenBank/DDBJ databases">
        <title>Chromosome-level genome of Tegillarca granosa.</title>
        <authorList>
            <person name="Kim J."/>
        </authorList>
    </citation>
    <scope>NUCLEOTIDE SEQUENCE [LARGE SCALE GENOMIC DNA]</scope>
    <source>
        <strain evidence="1">Teg-2019</strain>
        <tissue evidence="1">Adductor muscle</tissue>
    </source>
</reference>
<proteinExistence type="predicted"/>
<organism evidence="1 2">
    <name type="scientific">Tegillarca granosa</name>
    <name type="common">Malaysian cockle</name>
    <name type="synonym">Anadara granosa</name>
    <dbReference type="NCBI Taxonomy" id="220873"/>
    <lineage>
        <taxon>Eukaryota</taxon>
        <taxon>Metazoa</taxon>
        <taxon>Spiralia</taxon>
        <taxon>Lophotrochozoa</taxon>
        <taxon>Mollusca</taxon>
        <taxon>Bivalvia</taxon>
        <taxon>Autobranchia</taxon>
        <taxon>Pteriomorphia</taxon>
        <taxon>Arcoida</taxon>
        <taxon>Arcoidea</taxon>
        <taxon>Arcidae</taxon>
        <taxon>Tegillarca</taxon>
    </lineage>
</organism>
<keyword evidence="2" id="KW-1185">Reference proteome</keyword>
<accession>A0ABQ9EDV4</accession>
<protein>
    <submittedName>
        <fullName evidence="1">Uncharacterized protein</fullName>
    </submittedName>
</protein>
<evidence type="ECO:0000313" key="2">
    <source>
        <dbReference type="Proteomes" id="UP001217089"/>
    </source>
</evidence>